<dbReference type="SUPFAM" id="SSF54106">
    <property type="entry name" value="LysM domain"/>
    <property type="match status" value="2"/>
</dbReference>
<dbReference type="AlphaFoldDB" id="A0A9X7Z866"/>
<evidence type="ECO:0000313" key="3">
    <source>
        <dbReference type="EMBL" id="QSO48095.1"/>
    </source>
</evidence>
<feature type="domain" description="LysM" evidence="2">
    <location>
        <begin position="81"/>
        <end position="125"/>
    </location>
</feature>
<evidence type="ECO:0000259" key="2">
    <source>
        <dbReference type="PROSITE" id="PS51782"/>
    </source>
</evidence>
<dbReference type="Gene3D" id="3.10.350.10">
    <property type="entry name" value="LysM domain"/>
    <property type="match status" value="2"/>
</dbReference>
<dbReference type="InterPro" id="IPR018392">
    <property type="entry name" value="LysM"/>
</dbReference>
<sequence>MKLWKSSLLAAASVSVGLGLMPAVAMAATTTVTVQPGDSLWKIANTYHVSLQSLEASNPTVNPSNLLVGTTLHLPQSQKQSTYRVQKGDSFFLIAKKYGVTVTALESANPGLNALNLQVGQVLKIPGRVGASGYVAAPMVRNTAMSIASKSTSPASASSASAQNIYWLSRIIYAEAGNQSLQAQIAVGDVVWHRTMSPNYPNSIKGVVFQISNGYYQFSPVQNGTIYNTPSAASIQAAKDVLQNHMDLVPGAYVFYTPSKTPSTSWVRKQPYVAAYDNMVFSV</sequence>
<proteinExistence type="predicted"/>
<organism evidence="3 4">
    <name type="scientific">Alicyclobacillus mengziensis</name>
    <dbReference type="NCBI Taxonomy" id="2931921"/>
    <lineage>
        <taxon>Bacteria</taxon>
        <taxon>Bacillati</taxon>
        <taxon>Bacillota</taxon>
        <taxon>Bacilli</taxon>
        <taxon>Bacillales</taxon>
        <taxon>Alicyclobacillaceae</taxon>
        <taxon>Alicyclobacillus</taxon>
    </lineage>
</organism>
<evidence type="ECO:0000313" key="4">
    <source>
        <dbReference type="Proteomes" id="UP000663505"/>
    </source>
</evidence>
<feature type="chain" id="PRO_5040760193" evidence="1">
    <location>
        <begin position="28"/>
        <end position="283"/>
    </location>
</feature>
<dbReference type="InterPro" id="IPR042047">
    <property type="entry name" value="SleB_dom1"/>
</dbReference>
<dbReference type="PANTHER" id="PTHR33734:SF22">
    <property type="entry name" value="MEMBRANE-BOUND LYTIC MUREIN TRANSGLYCOSYLASE D"/>
    <property type="match status" value="1"/>
</dbReference>
<feature type="signal peptide" evidence="1">
    <location>
        <begin position="1"/>
        <end position="27"/>
    </location>
</feature>
<keyword evidence="1" id="KW-0732">Signal</keyword>
<gene>
    <name evidence="3" type="ORF">JZ786_03520</name>
</gene>
<accession>A0A9X7Z866</accession>
<dbReference type="InterPro" id="IPR036779">
    <property type="entry name" value="LysM_dom_sf"/>
</dbReference>
<dbReference type="PANTHER" id="PTHR33734">
    <property type="entry name" value="LYSM DOMAIN-CONTAINING GPI-ANCHORED PROTEIN 2"/>
    <property type="match status" value="1"/>
</dbReference>
<dbReference type="Pfam" id="PF07486">
    <property type="entry name" value="Hydrolase_2"/>
    <property type="match status" value="1"/>
</dbReference>
<dbReference type="PROSITE" id="PS51782">
    <property type="entry name" value="LYSM"/>
    <property type="match status" value="2"/>
</dbReference>
<dbReference type="CDD" id="cd00118">
    <property type="entry name" value="LysM"/>
    <property type="match status" value="2"/>
</dbReference>
<dbReference type="SMART" id="SM00257">
    <property type="entry name" value="LysM"/>
    <property type="match status" value="2"/>
</dbReference>
<keyword evidence="4" id="KW-1185">Reference proteome</keyword>
<reference evidence="3 4" key="1">
    <citation type="submission" date="2021-02" db="EMBL/GenBank/DDBJ databases">
        <title>Alicyclobacillus curvatus sp. nov. and Alicyclobacillus mengziensis sp. nov., two acidophilic bacteria isolated from acid mine drainage.</title>
        <authorList>
            <person name="Huang Y."/>
        </authorList>
    </citation>
    <scope>NUCLEOTIDE SEQUENCE [LARGE SCALE GENOMIC DNA]</scope>
    <source>
        <strain evidence="3 4">S30H14</strain>
    </source>
</reference>
<dbReference type="Proteomes" id="UP000663505">
    <property type="component" value="Chromosome"/>
</dbReference>
<dbReference type="GO" id="GO:0008932">
    <property type="term" value="F:lytic endotransglycosylase activity"/>
    <property type="evidence" value="ECO:0007669"/>
    <property type="project" value="TreeGrafter"/>
</dbReference>
<feature type="domain" description="LysM" evidence="2">
    <location>
        <begin position="30"/>
        <end position="74"/>
    </location>
</feature>
<dbReference type="InterPro" id="IPR011105">
    <property type="entry name" value="Cell_wall_hydrolase_SleB"/>
</dbReference>
<dbReference type="Gene3D" id="1.10.10.2520">
    <property type="entry name" value="Cell wall hydrolase SleB, domain 1"/>
    <property type="match status" value="1"/>
</dbReference>
<dbReference type="Pfam" id="PF01476">
    <property type="entry name" value="LysM"/>
    <property type="match status" value="2"/>
</dbReference>
<dbReference type="EMBL" id="CP071182">
    <property type="protein sequence ID" value="QSO48095.1"/>
    <property type="molecule type" value="Genomic_DNA"/>
</dbReference>
<dbReference type="KEGG" id="afx:JZ786_03520"/>
<dbReference type="RefSeq" id="WP_206657430.1">
    <property type="nucleotide sequence ID" value="NZ_CP071182.1"/>
</dbReference>
<dbReference type="GO" id="GO:0016787">
    <property type="term" value="F:hydrolase activity"/>
    <property type="evidence" value="ECO:0007669"/>
    <property type="project" value="InterPro"/>
</dbReference>
<evidence type="ECO:0000256" key="1">
    <source>
        <dbReference type="SAM" id="SignalP"/>
    </source>
</evidence>
<name>A0A9X7Z866_9BACL</name>
<protein>
    <submittedName>
        <fullName evidence="3">LysM peptidoglycan-binding domain-containing protein</fullName>
    </submittedName>
</protein>